<proteinExistence type="predicted"/>
<keyword evidence="2" id="KW-1185">Reference proteome</keyword>
<reference evidence="1 2" key="1">
    <citation type="journal article" date="2022" name="Plant J.">
        <title>Chromosome-level genome of Camellia lanceoleosa provides a valuable resource for understanding genome evolution and self-incompatibility.</title>
        <authorList>
            <person name="Gong W."/>
            <person name="Xiao S."/>
            <person name="Wang L."/>
            <person name="Liao Z."/>
            <person name="Chang Y."/>
            <person name="Mo W."/>
            <person name="Hu G."/>
            <person name="Li W."/>
            <person name="Zhao G."/>
            <person name="Zhu H."/>
            <person name="Hu X."/>
            <person name="Ji K."/>
            <person name="Xiang X."/>
            <person name="Song Q."/>
            <person name="Yuan D."/>
            <person name="Jin S."/>
            <person name="Zhang L."/>
        </authorList>
    </citation>
    <scope>NUCLEOTIDE SEQUENCE [LARGE SCALE GENOMIC DNA]</scope>
    <source>
        <strain evidence="1">SQ_2022a</strain>
    </source>
</reference>
<evidence type="ECO:0000313" key="2">
    <source>
        <dbReference type="Proteomes" id="UP001060215"/>
    </source>
</evidence>
<accession>A0ACC0GBM4</accession>
<dbReference type="EMBL" id="CM045767">
    <property type="protein sequence ID" value="KAI7997056.1"/>
    <property type="molecule type" value="Genomic_DNA"/>
</dbReference>
<protein>
    <submittedName>
        <fullName evidence="1">UDP-glycosyltransferase 74B1</fullName>
    </submittedName>
</protein>
<sequence>MGEEQAHVLAIPYPSQGHIIPFLRFAKRLSSKGIKATFATTRHTLSSISSPFISVEPISDGFVLGGFSQAPNTDLYLKSFKIHGSKSLSQLIEKYNSSSTPIDCVIYDSFFPWALDVAKQHGVFGAPFFTNSVAVCALYCRIHLGILGLPVKREESPVVVPGLPPLSFDDLPSFLRAPDCYPAYLAMKLSPFSNLDGADWIFCNSFEELEGEGKKGTSELWSATLIGPMVPSAHLDGRIEGDNGHGASLWKPLSEECTNWLKMKADKSVVYVSFGSMVSLIDEQMEEIAWGLKGSNLDFIWLVRNSELNKLPSEVVDSTTEKVNNKAKSFASR</sequence>
<evidence type="ECO:0000313" key="1">
    <source>
        <dbReference type="EMBL" id="KAI7997056.1"/>
    </source>
</evidence>
<comment type="caution">
    <text evidence="1">The sequence shown here is derived from an EMBL/GenBank/DDBJ whole genome shotgun (WGS) entry which is preliminary data.</text>
</comment>
<dbReference type="Proteomes" id="UP001060215">
    <property type="component" value="Chromosome 10"/>
</dbReference>
<gene>
    <name evidence="1" type="ORF">LOK49_LG10G00377</name>
</gene>
<name>A0ACC0GBM4_9ERIC</name>
<organism evidence="1 2">
    <name type="scientific">Camellia lanceoleosa</name>
    <dbReference type="NCBI Taxonomy" id="1840588"/>
    <lineage>
        <taxon>Eukaryota</taxon>
        <taxon>Viridiplantae</taxon>
        <taxon>Streptophyta</taxon>
        <taxon>Embryophyta</taxon>
        <taxon>Tracheophyta</taxon>
        <taxon>Spermatophyta</taxon>
        <taxon>Magnoliopsida</taxon>
        <taxon>eudicotyledons</taxon>
        <taxon>Gunneridae</taxon>
        <taxon>Pentapetalae</taxon>
        <taxon>asterids</taxon>
        <taxon>Ericales</taxon>
        <taxon>Theaceae</taxon>
        <taxon>Camellia</taxon>
    </lineage>
</organism>